<keyword evidence="1" id="KW-0472">Membrane</keyword>
<proteinExistence type="predicted"/>
<organism evidence="4 5">
    <name type="scientific">Nisaea acidiphila</name>
    <dbReference type="NCBI Taxonomy" id="1862145"/>
    <lineage>
        <taxon>Bacteria</taxon>
        <taxon>Pseudomonadati</taxon>
        <taxon>Pseudomonadota</taxon>
        <taxon>Alphaproteobacteria</taxon>
        <taxon>Rhodospirillales</taxon>
        <taxon>Thalassobaculaceae</taxon>
        <taxon>Nisaea</taxon>
    </lineage>
</organism>
<dbReference type="Gene3D" id="3.30.450.20">
    <property type="entry name" value="PAS domain"/>
    <property type="match status" value="2"/>
</dbReference>
<dbReference type="CDD" id="cd18773">
    <property type="entry name" value="PDC1_HK_sensor"/>
    <property type="match status" value="1"/>
</dbReference>
<dbReference type="GO" id="GO:0016020">
    <property type="term" value="C:membrane"/>
    <property type="evidence" value="ECO:0007669"/>
    <property type="project" value="InterPro"/>
</dbReference>
<evidence type="ECO:0008006" key="6">
    <source>
        <dbReference type="Google" id="ProtNLM"/>
    </source>
</evidence>
<evidence type="ECO:0000313" key="5">
    <source>
        <dbReference type="Proteomes" id="UP001060336"/>
    </source>
</evidence>
<feature type="transmembrane region" description="Helical" evidence="1">
    <location>
        <begin position="317"/>
        <end position="337"/>
    </location>
</feature>
<dbReference type="GO" id="GO:0009190">
    <property type="term" value="P:cyclic nucleotide biosynthetic process"/>
    <property type="evidence" value="ECO:0007669"/>
    <property type="project" value="InterPro"/>
</dbReference>
<reference evidence="4" key="1">
    <citation type="submission" date="2022-08" db="EMBL/GenBank/DDBJ databases">
        <title>Nisaea acidiphila sp. nov., isolated from a marine algal debris and emended description of the genus Nisaea Urios et al. 2008.</title>
        <authorList>
            <person name="Kwon K."/>
        </authorList>
    </citation>
    <scope>NUCLEOTIDE SEQUENCE</scope>
    <source>
        <strain evidence="4">MEBiC11861</strain>
    </source>
</reference>
<dbReference type="PANTHER" id="PTHR43081:SF1">
    <property type="entry name" value="ADENYLATE CYCLASE, TERMINAL-DIFFERENTIATION SPECIFIC"/>
    <property type="match status" value="1"/>
</dbReference>
<dbReference type="EMBL" id="CP102480">
    <property type="protein sequence ID" value="UUX50140.1"/>
    <property type="molecule type" value="Genomic_DNA"/>
</dbReference>
<feature type="domain" description="Guanylate cyclase" evidence="2">
    <location>
        <begin position="422"/>
        <end position="554"/>
    </location>
</feature>
<protein>
    <recommendedName>
        <fullName evidence="6">Adenylate/guanylate cyclase domain-containing protein</fullName>
    </recommendedName>
</protein>
<evidence type="ECO:0000259" key="2">
    <source>
        <dbReference type="PROSITE" id="PS50125"/>
    </source>
</evidence>
<accession>A0A9J7AV03</accession>
<dbReference type="CDD" id="cd06225">
    <property type="entry name" value="HAMP"/>
    <property type="match status" value="1"/>
</dbReference>
<dbReference type="GO" id="GO:0004016">
    <property type="term" value="F:adenylate cyclase activity"/>
    <property type="evidence" value="ECO:0007669"/>
    <property type="project" value="UniProtKB-ARBA"/>
</dbReference>
<sequence>MKSDTQHLSPEARITIRTLLLRDIGGLFLAALVAIMAVTMFFGTQGALVVLRENAGNVIHTTARFLEAHMEPARDAAEAIGARVLAEPEPLDPLEVEMTHTAMTLHRQIRGMAFFWTNGRYQIIESNGRSRMETYAPGSEAARVVEEARLAGEPYIARPIFSEVAGTTLVTIRSPVYGDDGTYLGFAASAISLYDLSVFASRVDLVGGQVFVLDDNGYIIAHPKLTDRSVSGMMTSERPLLHASDIGDTILEAFLDPELHEMAELEDGDGIDVLRAEVDGTTYLALTLRIPATLNGDYLVGIYVDENASSYTDMIRYLTYGGLAGLVVMALAMLRLWQLAERIRRPVTELASASNAVAKLDFNDVPPIGGNSVREFNDAASAFNQMVLGLAQFGIYVPRSLVRAILDQAEPSGISSVDREITVLFSDIVGFTTISQSAPAAEIVELLNDHFTLMNDAIEAEGGNIDKYVGDSVMAFWGAPAERVDHAEACLRAVRRIGELLRADNERRQKEGKRVVRIRLGIATGRAVVGNIGAPGRINYTMIGDTVNVANRLEQLGKQIAPDTDLCVLVSKETAEAAGNPPDLEEVGQHELRGRSGAVQVYRLNLDKK</sequence>
<dbReference type="SUPFAM" id="SSF55073">
    <property type="entry name" value="Nucleotide cyclase"/>
    <property type="match status" value="1"/>
</dbReference>
<dbReference type="Gene3D" id="6.10.340.10">
    <property type="match status" value="1"/>
</dbReference>
<evidence type="ECO:0000259" key="3">
    <source>
        <dbReference type="PROSITE" id="PS50885"/>
    </source>
</evidence>
<dbReference type="Gene3D" id="3.30.70.1230">
    <property type="entry name" value="Nucleotide cyclase"/>
    <property type="match status" value="1"/>
</dbReference>
<dbReference type="Proteomes" id="UP001060336">
    <property type="component" value="Chromosome"/>
</dbReference>
<dbReference type="InterPro" id="IPR001054">
    <property type="entry name" value="A/G_cyclase"/>
</dbReference>
<dbReference type="RefSeq" id="WP_257769193.1">
    <property type="nucleotide sequence ID" value="NZ_CP102480.1"/>
</dbReference>
<name>A0A9J7AV03_9PROT</name>
<dbReference type="SMART" id="SM00044">
    <property type="entry name" value="CYCc"/>
    <property type="match status" value="1"/>
</dbReference>
<dbReference type="InterPro" id="IPR003660">
    <property type="entry name" value="HAMP_dom"/>
</dbReference>
<dbReference type="PROSITE" id="PS50125">
    <property type="entry name" value="GUANYLATE_CYCLASE_2"/>
    <property type="match status" value="1"/>
</dbReference>
<gene>
    <name evidence="4" type="ORF">NUH88_00250</name>
</gene>
<keyword evidence="1" id="KW-0812">Transmembrane</keyword>
<evidence type="ECO:0000313" key="4">
    <source>
        <dbReference type="EMBL" id="UUX50140.1"/>
    </source>
</evidence>
<keyword evidence="1" id="KW-1133">Transmembrane helix</keyword>
<dbReference type="PANTHER" id="PTHR43081">
    <property type="entry name" value="ADENYLATE CYCLASE, TERMINAL-DIFFERENTIATION SPECIFIC-RELATED"/>
    <property type="match status" value="1"/>
</dbReference>
<feature type="domain" description="HAMP" evidence="3">
    <location>
        <begin position="341"/>
        <end position="395"/>
    </location>
</feature>
<evidence type="ECO:0000256" key="1">
    <source>
        <dbReference type="SAM" id="Phobius"/>
    </source>
</evidence>
<dbReference type="GO" id="GO:0035556">
    <property type="term" value="P:intracellular signal transduction"/>
    <property type="evidence" value="ECO:0007669"/>
    <property type="project" value="InterPro"/>
</dbReference>
<keyword evidence="5" id="KW-1185">Reference proteome</keyword>
<dbReference type="Pfam" id="PF00211">
    <property type="entry name" value="Guanylate_cyc"/>
    <property type="match status" value="1"/>
</dbReference>
<dbReference type="InterPro" id="IPR029787">
    <property type="entry name" value="Nucleotide_cyclase"/>
</dbReference>
<dbReference type="CDD" id="cd07302">
    <property type="entry name" value="CHD"/>
    <property type="match status" value="1"/>
</dbReference>
<dbReference type="KEGG" id="naci:NUH88_00250"/>
<dbReference type="InterPro" id="IPR050697">
    <property type="entry name" value="Adenylyl/Guanylyl_Cyclase_3/4"/>
</dbReference>
<feature type="transmembrane region" description="Helical" evidence="1">
    <location>
        <begin position="20"/>
        <end position="42"/>
    </location>
</feature>
<dbReference type="AlphaFoldDB" id="A0A9J7AV03"/>
<dbReference type="PROSITE" id="PS50885">
    <property type="entry name" value="HAMP"/>
    <property type="match status" value="1"/>
</dbReference>